<dbReference type="Proteomes" id="UP000054653">
    <property type="component" value="Unassembled WGS sequence"/>
</dbReference>
<protein>
    <submittedName>
        <fullName evidence="1">Uncharacterized protein</fullName>
    </submittedName>
</protein>
<proteinExistence type="predicted"/>
<reference evidence="1 2" key="1">
    <citation type="submission" date="2015-01" db="EMBL/GenBank/DDBJ databases">
        <title>Evolution of Trichinella species and genotypes.</title>
        <authorList>
            <person name="Korhonen P.K."/>
            <person name="Edoardo P."/>
            <person name="Giuseppe L.R."/>
            <person name="Gasser R.B."/>
        </authorList>
    </citation>
    <scope>NUCLEOTIDE SEQUENCE [LARGE SCALE GENOMIC DNA]</scope>
    <source>
        <strain evidence="1">ISS120</strain>
    </source>
</reference>
<name>A0A0V1CCS7_TRIBR</name>
<organism evidence="1 2">
    <name type="scientific">Trichinella britovi</name>
    <name type="common">Parasitic roundworm</name>
    <dbReference type="NCBI Taxonomy" id="45882"/>
    <lineage>
        <taxon>Eukaryota</taxon>
        <taxon>Metazoa</taxon>
        <taxon>Ecdysozoa</taxon>
        <taxon>Nematoda</taxon>
        <taxon>Enoplea</taxon>
        <taxon>Dorylaimia</taxon>
        <taxon>Trichinellida</taxon>
        <taxon>Trichinellidae</taxon>
        <taxon>Trichinella</taxon>
    </lineage>
</organism>
<comment type="caution">
    <text evidence="1">The sequence shown here is derived from an EMBL/GenBank/DDBJ whole genome shotgun (WGS) entry which is preliminary data.</text>
</comment>
<accession>A0A0V1CCS7</accession>
<gene>
    <name evidence="1" type="ORF">T03_436</name>
</gene>
<dbReference type="AlphaFoldDB" id="A0A0V1CCS7"/>
<sequence length="38" mass="4379">MRREEDVDDENGDTVVNAREPACQSLLSMYLPCLCYIE</sequence>
<keyword evidence="2" id="KW-1185">Reference proteome</keyword>
<dbReference type="EMBL" id="JYDI01000255">
    <property type="protein sequence ID" value="KRY47114.1"/>
    <property type="molecule type" value="Genomic_DNA"/>
</dbReference>
<evidence type="ECO:0000313" key="1">
    <source>
        <dbReference type="EMBL" id="KRY47114.1"/>
    </source>
</evidence>
<evidence type="ECO:0000313" key="2">
    <source>
        <dbReference type="Proteomes" id="UP000054653"/>
    </source>
</evidence>